<proteinExistence type="predicted"/>
<evidence type="ECO:0008006" key="3">
    <source>
        <dbReference type="Google" id="ProtNLM"/>
    </source>
</evidence>
<dbReference type="InterPro" id="IPR012674">
    <property type="entry name" value="Calycin"/>
</dbReference>
<comment type="caution">
    <text evidence="1">The sequence shown here is derived from an EMBL/GenBank/DDBJ whole genome shotgun (WGS) entry which is preliminary data.</text>
</comment>
<name>A0A8B6DQX4_MYTGA</name>
<keyword evidence="2" id="KW-1185">Reference proteome</keyword>
<dbReference type="OrthoDB" id="6072490at2759"/>
<dbReference type="EMBL" id="UYJE01003795">
    <property type="protein sequence ID" value="VDI22478.1"/>
    <property type="molecule type" value="Genomic_DNA"/>
</dbReference>
<reference evidence="1" key="1">
    <citation type="submission" date="2018-11" db="EMBL/GenBank/DDBJ databases">
        <authorList>
            <person name="Alioto T."/>
            <person name="Alioto T."/>
        </authorList>
    </citation>
    <scope>NUCLEOTIDE SEQUENCE</scope>
</reference>
<dbReference type="Gene3D" id="2.40.128.20">
    <property type="match status" value="1"/>
</dbReference>
<accession>A0A8B6DQX4</accession>
<dbReference type="AlphaFoldDB" id="A0A8B6DQX4"/>
<protein>
    <recommendedName>
        <fullName evidence="3">Lipocalin/cytosolic fatty-acid binding domain-containing protein</fullName>
    </recommendedName>
</protein>
<dbReference type="SUPFAM" id="SSF50814">
    <property type="entry name" value="Lipocalins"/>
    <property type="match status" value="1"/>
</dbReference>
<gene>
    <name evidence="1" type="ORF">MGAL_10B080599</name>
</gene>
<dbReference type="Proteomes" id="UP000596742">
    <property type="component" value="Unassembled WGS sequence"/>
</dbReference>
<dbReference type="GO" id="GO:0008289">
    <property type="term" value="F:lipid binding"/>
    <property type="evidence" value="ECO:0007669"/>
    <property type="project" value="UniProtKB-KW"/>
</dbReference>
<sequence>MAQFLGKWNSVSMTNIEAVGKVLGFTDEMIKMYKESKWTFEFTKDGDKFSITNESNNTPKSTNTYEEGKELVTKNSFGQCLKITIKFDSDSQMTVLEKMELPGGWKNMKLVRNVEGNKMTAVLEELESGAKMTQTFERCT</sequence>
<evidence type="ECO:0000313" key="2">
    <source>
        <dbReference type="Proteomes" id="UP000596742"/>
    </source>
</evidence>
<evidence type="ECO:0000313" key="1">
    <source>
        <dbReference type="EMBL" id="VDI22478.1"/>
    </source>
</evidence>
<organism evidence="1 2">
    <name type="scientific">Mytilus galloprovincialis</name>
    <name type="common">Mediterranean mussel</name>
    <dbReference type="NCBI Taxonomy" id="29158"/>
    <lineage>
        <taxon>Eukaryota</taxon>
        <taxon>Metazoa</taxon>
        <taxon>Spiralia</taxon>
        <taxon>Lophotrochozoa</taxon>
        <taxon>Mollusca</taxon>
        <taxon>Bivalvia</taxon>
        <taxon>Autobranchia</taxon>
        <taxon>Pteriomorphia</taxon>
        <taxon>Mytilida</taxon>
        <taxon>Mytiloidea</taxon>
        <taxon>Mytilidae</taxon>
        <taxon>Mytilinae</taxon>
        <taxon>Mytilus</taxon>
    </lineage>
</organism>